<organism evidence="2 3">
    <name type="scientific">Lentinus brumalis</name>
    <dbReference type="NCBI Taxonomy" id="2498619"/>
    <lineage>
        <taxon>Eukaryota</taxon>
        <taxon>Fungi</taxon>
        <taxon>Dikarya</taxon>
        <taxon>Basidiomycota</taxon>
        <taxon>Agaricomycotina</taxon>
        <taxon>Agaricomycetes</taxon>
        <taxon>Polyporales</taxon>
        <taxon>Polyporaceae</taxon>
        <taxon>Lentinus</taxon>
    </lineage>
</organism>
<feature type="compositionally biased region" description="Basic and acidic residues" evidence="1">
    <location>
        <begin position="303"/>
        <end position="316"/>
    </location>
</feature>
<feature type="region of interest" description="Disordered" evidence="1">
    <location>
        <begin position="108"/>
        <end position="132"/>
    </location>
</feature>
<name>A0A371D7J8_9APHY</name>
<reference evidence="2 3" key="1">
    <citation type="journal article" date="2018" name="Biotechnol. Biofuels">
        <title>Integrative visual omics of the white-rot fungus Polyporus brumalis exposes the biotechnological potential of its oxidative enzymes for delignifying raw plant biomass.</title>
        <authorList>
            <person name="Miyauchi S."/>
            <person name="Rancon A."/>
            <person name="Drula E."/>
            <person name="Hage H."/>
            <person name="Chaduli D."/>
            <person name="Favel A."/>
            <person name="Grisel S."/>
            <person name="Henrissat B."/>
            <person name="Herpoel-Gimbert I."/>
            <person name="Ruiz-Duenas F.J."/>
            <person name="Chevret D."/>
            <person name="Hainaut M."/>
            <person name="Lin J."/>
            <person name="Wang M."/>
            <person name="Pangilinan J."/>
            <person name="Lipzen A."/>
            <person name="Lesage-Meessen L."/>
            <person name="Navarro D."/>
            <person name="Riley R."/>
            <person name="Grigoriev I.V."/>
            <person name="Zhou S."/>
            <person name="Raouche S."/>
            <person name="Rosso M.N."/>
        </authorList>
    </citation>
    <scope>NUCLEOTIDE SEQUENCE [LARGE SCALE GENOMIC DNA]</scope>
    <source>
        <strain evidence="2 3">BRFM 1820</strain>
    </source>
</reference>
<feature type="region of interest" description="Disordered" evidence="1">
    <location>
        <begin position="248"/>
        <end position="281"/>
    </location>
</feature>
<feature type="compositionally biased region" description="Polar residues" evidence="1">
    <location>
        <begin position="168"/>
        <end position="187"/>
    </location>
</feature>
<feature type="region of interest" description="Disordered" evidence="1">
    <location>
        <begin position="303"/>
        <end position="330"/>
    </location>
</feature>
<dbReference type="EMBL" id="KZ857411">
    <property type="protein sequence ID" value="RDX48517.1"/>
    <property type="molecule type" value="Genomic_DNA"/>
</dbReference>
<proteinExistence type="predicted"/>
<feature type="compositionally biased region" description="Polar residues" evidence="1">
    <location>
        <begin position="318"/>
        <end position="330"/>
    </location>
</feature>
<feature type="region of interest" description="Disordered" evidence="1">
    <location>
        <begin position="168"/>
        <end position="207"/>
    </location>
</feature>
<keyword evidence="3" id="KW-1185">Reference proteome</keyword>
<dbReference type="OrthoDB" id="2757379at2759"/>
<accession>A0A371D7J8</accession>
<evidence type="ECO:0000313" key="2">
    <source>
        <dbReference type="EMBL" id="RDX48517.1"/>
    </source>
</evidence>
<gene>
    <name evidence="2" type="ORF">OH76DRAFT_658993</name>
</gene>
<sequence>MLACLHLHPHPHPVRMASPHLPEDIIRTLSRLVFACTASDQMTLRLFDPATNKLTSYLLVKVLDDDGDLYGRSPDGRSSPPLPRVNLDELMERLKAVVRQEVPTGDTHRYRASGVHGMPPSNCSSAGGSAVATIPSDDSDVLTWPCPPGRPTRQNALLAGLGFSMGGTSSLRRASGRESFTGQSRQSRGAPDCTSIARSQYPPPRLDEGTVVRADGGADKLCSAVSDVATAARGRVKTEIPARRVVDTPRARPCTPTKAKAKTHGTPHETSLPPDAIDFPPSLVTSTPRAVARDHSSLAVRHATETRVPSETDRTRHTSSPTHGPGTTLSFDLAAFDPEVVYAALKESRGRASIGVADPMVSVNWETQKLRRSTAR</sequence>
<dbReference type="Proteomes" id="UP000256964">
    <property type="component" value="Unassembled WGS sequence"/>
</dbReference>
<dbReference type="AlphaFoldDB" id="A0A371D7J8"/>
<protein>
    <submittedName>
        <fullName evidence="2">Uncharacterized protein</fullName>
    </submittedName>
</protein>
<evidence type="ECO:0000256" key="1">
    <source>
        <dbReference type="SAM" id="MobiDB-lite"/>
    </source>
</evidence>
<evidence type="ECO:0000313" key="3">
    <source>
        <dbReference type="Proteomes" id="UP000256964"/>
    </source>
</evidence>